<evidence type="ECO:0000313" key="19">
    <source>
        <dbReference type="Proteomes" id="UP001385951"/>
    </source>
</evidence>
<proteinExistence type="predicted"/>
<comment type="cofactor">
    <cofactor evidence="15">
        <name>Ca(2+)</name>
        <dbReference type="ChEBI" id="CHEBI:29108"/>
    </cofactor>
    <text evidence="15">Binds 1 Ca(2+) ion per subunit.</text>
</comment>
<sequence length="579" mass="61897">MGQSRLLPSLLLVTFVAYVLPLAAGNDSLPQRRSMAIHEKRTNIPRHYARAGDADLDAVMKFRIGLKSRDVTGLEKALYDVSVPGSPNYGQHLTANEVRNYMSASAESMSAVAEWLSEHEITDIDPSSTAGNWLSFSAPVSKANELFDTTFHSFVHKRTNEVTIRTLEYSIPRDLAHHIAVVHPTVSFGTSSVRSSVSSIARSDVQARDETIDPSCNNTITPKCLQDLYGIPTTPATQSSNQIAVPGLIDFFAQFSDLKSFLEEFRPDIPSNTTFAVETLDEGRNLQGPDKGATEANLDIQYTVGLATGVPVTFVSVGNDTTDGALGFLDVVEYLLNKTSPPQVMSMSYAFDEANISPALAQRICDTYMALGARGVTLVFGSGDAGVGDALFQNDTCFEFNPPFPGGCPFITSVGGTTNINPEVAAQLSTGGFSNVFPRPAYQDPFVLPYLDALGNIYEGRFNASGRGYPDVAAQALNVKIINNGNETFINGTSASGPIFASMVALVNDRLAQAGKPPLGFLNPFLYSHPEIFTDITSGNNPGCGTPGFNATEGWDPISGLGTPQFAKLLAAAGISDEA</sequence>
<keyword evidence="7 15" id="KW-0479">Metal-binding</keyword>
<keyword evidence="10 15" id="KW-0720">Serine protease</keyword>
<gene>
    <name evidence="18" type="ORF">QCA50_014196</name>
</gene>
<dbReference type="SMART" id="SM00944">
    <property type="entry name" value="Pro-kuma_activ"/>
    <property type="match status" value="1"/>
</dbReference>
<accession>A0AAW0FZT9</accession>
<dbReference type="PROSITE" id="PS51695">
    <property type="entry name" value="SEDOLISIN"/>
    <property type="match status" value="1"/>
</dbReference>
<dbReference type="PANTHER" id="PTHR14218">
    <property type="entry name" value="PROTEASE S8 TRIPEPTIDYL PEPTIDASE I CLN2"/>
    <property type="match status" value="1"/>
</dbReference>
<dbReference type="CDD" id="cd11377">
    <property type="entry name" value="Pro-peptidase_S53"/>
    <property type="match status" value="1"/>
</dbReference>
<evidence type="ECO:0000256" key="11">
    <source>
        <dbReference type="ARBA" id="ARBA00022837"/>
    </source>
</evidence>
<keyword evidence="6 15" id="KW-0645">Protease</keyword>
<feature type="binding site" evidence="15">
    <location>
        <position position="535"/>
    </location>
    <ligand>
        <name>Ca(2+)</name>
        <dbReference type="ChEBI" id="CHEBI:29108"/>
    </ligand>
</feature>
<dbReference type="Proteomes" id="UP001385951">
    <property type="component" value="Unassembled WGS sequence"/>
</dbReference>
<dbReference type="AlphaFoldDB" id="A0AAW0FZT9"/>
<organism evidence="18 19">
    <name type="scientific">Cerrena zonata</name>
    <dbReference type="NCBI Taxonomy" id="2478898"/>
    <lineage>
        <taxon>Eukaryota</taxon>
        <taxon>Fungi</taxon>
        <taxon>Dikarya</taxon>
        <taxon>Basidiomycota</taxon>
        <taxon>Agaricomycotina</taxon>
        <taxon>Agaricomycetes</taxon>
        <taxon>Polyporales</taxon>
        <taxon>Cerrenaceae</taxon>
        <taxon>Cerrena</taxon>
    </lineage>
</organism>
<keyword evidence="12" id="KW-0843">Virulence</keyword>
<evidence type="ECO:0000256" key="12">
    <source>
        <dbReference type="ARBA" id="ARBA00023026"/>
    </source>
</evidence>
<evidence type="ECO:0000256" key="1">
    <source>
        <dbReference type="ARBA" id="ARBA00001910"/>
    </source>
</evidence>
<evidence type="ECO:0000313" key="18">
    <source>
        <dbReference type="EMBL" id="KAK7682812.1"/>
    </source>
</evidence>
<keyword evidence="8 16" id="KW-0732">Signal</keyword>
<evidence type="ECO:0000256" key="2">
    <source>
        <dbReference type="ARBA" id="ARBA00002451"/>
    </source>
</evidence>
<feature type="chain" id="PRO_5043844307" description="tripeptidyl-peptidase II" evidence="16">
    <location>
        <begin position="26"/>
        <end position="579"/>
    </location>
</feature>
<feature type="binding site" evidence="15">
    <location>
        <position position="554"/>
    </location>
    <ligand>
        <name>Ca(2+)</name>
        <dbReference type="ChEBI" id="CHEBI:29108"/>
    </ligand>
</feature>
<evidence type="ECO:0000256" key="7">
    <source>
        <dbReference type="ARBA" id="ARBA00022723"/>
    </source>
</evidence>
<dbReference type="SUPFAM" id="SSF54897">
    <property type="entry name" value="Protease propeptides/inhibitors"/>
    <property type="match status" value="1"/>
</dbReference>
<keyword evidence="5" id="KW-0964">Secreted</keyword>
<dbReference type="EC" id="3.4.14.10" evidence="4"/>
<dbReference type="GO" id="GO:0005576">
    <property type="term" value="C:extracellular region"/>
    <property type="evidence" value="ECO:0007669"/>
    <property type="project" value="UniProtKB-SubCell"/>
</dbReference>
<keyword evidence="13" id="KW-0865">Zymogen</keyword>
<comment type="subcellular location">
    <subcellularLocation>
        <location evidence="3">Secreted</location>
        <location evidence="3">Extracellular space</location>
    </subcellularLocation>
</comment>
<dbReference type="GO" id="GO:0008240">
    <property type="term" value="F:tripeptidyl-peptidase activity"/>
    <property type="evidence" value="ECO:0007669"/>
    <property type="project" value="UniProtKB-EC"/>
</dbReference>
<dbReference type="CDD" id="cd04056">
    <property type="entry name" value="Peptidases_S53"/>
    <property type="match status" value="1"/>
</dbReference>
<evidence type="ECO:0000259" key="17">
    <source>
        <dbReference type="PROSITE" id="PS51695"/>
    </source>
</evidence>
<evidence type="ECO:0000256" key="5">
    <source>
        <dbReference type="ARBA" id="ARBA00022525"/>
    </source>
</evidence>
<evidence type="ECO:0000256" key="10">
    <source>
        <dbReference type="ARBA" id="ARBA00022825"/>
    </source>
</evidence>
<evidence type="ECO:0000256" key="4">
    <source>
        <dbReference type="ARBA" id="ARBA00012462"/>
    </source>
</evidence>
<dbReference type="PANTHER" id="PTHR14218:SF15">
    <property type="entry name" value="TRIPEPTIDYL-PEPTIDASE 1"/>
    <property type="match status" value="1"/>
</dbReference>
<dbReference type="GO" id="GO:0006508">
    <property type="term" value="P:proteolysis"/>
    <property type="evidence" value="ECO:0007669"/>
    <property type="project" value="UniProtKB-KW"/>
</dbReference>
<evidence type="ECO:0000256" key="15">
    <source>
        <dbReference type="PROSITE-ProRule" id="PRU01032"/>
    </source>
</evidence>
<dbReference type="EMBL" id="JASBNA010000034">
    <property type="protein sequence ID" value="KAK7682812.1"/>
    <property type="molecule type" value="Genomic_DNA"/>
</dbReference>
<dbReference type="InterPro" id="IPR036852">
    <property type="entry name" value="Peptidase_S8/S53_dom_sf"/>
</dbReference>
<dbReference type="Gene3D" id="3.40.50.200">
    <property type="entry name" value="Peptidase S8/S53 domain"/>
    <property type="match status" value="1"/>
</dbReference>
<evidence type="ECO:0000256" key="16">
    <source>
        <dbReference type="SAM" id="SignalP"/>
    </source>
</evidence>
<comment type="function">
    <text evidence="2">Secreted tripeptidyl-peptidase which degrades proteins at acidic pHs and is involved in virulence.</text>
</comment>
<feature type="binding site" evidence="15">
    <location>
        <position position="556"/>
    </location>
    <ligand>
        <name>Ca(2+)</name>
        <dbReference type="ChEBI" id="CHEBI:29108"/>
    </ligand>
</feature>
<evidence type="ECO:0000256" key="13">
    <source>
        <dbReference type="ARBA" id="ARBA00023145"/>
    </source>
</evidence>
<comment type="caution">
    <text evidence="18">The sequence shown here is derived from an EMBL/GenBank/DDBJ whole genome shotgun (WGS) entry which is preliminary data.</text>
</comment>
<name>A0AAW0FZT9_9APHY</name>
<keyword evidence="19" id="KW-1185">Reference proteome</keyword>
<feature type="domain" description="Peptidase S53" evidence="17">
    <location>
        <begin position="219"/>
        <end position="576"/>
    </location>
</feature>
<evidence type="ECO:0000256" key="9">
    <source>
        <dbReference type="ARBA" id="ARBA00022801"/>
    </source>
</evidence>
<dbReference type="SUPFAM" id="SSF52743">
    <property type="entry name" value="Subtilisin-like"/>
    <property type="match status" value="1"/>
</dbReference>
<dbReference type="InterPro" id="IPR015366">
    <property type="entry name" value="S53_propep"/>
</dbReference>
<dbReference type="GO" id="GO:0046872">
    <property type="term" value="F:metal ion binding"/>
    <property type="evidence" value="ECO:0007669"/>
    <property type="project" value="UniProtKB-UniRule"/>
</dbReference>
<dbReference type="InterPro" id="IPR050819">
    <property type="entry name" value="Tripeptidyl-peptidase_I"/>
</dbReference>
<evidence type="ECO:0000256" key="6">
    <source>
        <dbReference type="ARBA" id="ARBA00022670"/>
    </source>
</evidence>
<evidence type="ECO:0000256" key="3">
    <source>
        <dbReference type="ARBA" id="ARBA00004239"/>
    </source>
</evidence>
<evidence type="ECO:0000256" key="14">
    <source>
        <dbReference type="ARBA" id="ARBA00023180"/>
    </source>
</evidence>
<dbReference type="InterPro" id="IPR030400">
    <property type="entry name" value="Sedolisin_dom"/>
</dbReference>
<feature type="active site" description="Charge relay system" evidence="15">
    <location>
        <position position="494"/>
    </location>
</feature>
<feature type="active site" description="Charge relay system" evidence="15">
    <location>
        <position position="295"/>
    </location>
</feature>
<dbReference type="FunFam" id="3.40.50.200:FF:000015">
    <property type="entry name" value="Tripeptidyl peptidase A"/>
    <property type="match status" value="1"/>
</dbReference>
<dbReference type="GO" id="GO:0004252">
    <property type="term" value="F:serine-type endopeptidase activity"/>
    <property type="evidence" value="ECO:0007669"/>
    <property type="project" value="UniProtKB-UniRule"/>
</dbReference>
<comment type="catalytic activity">
    <reaction evidence="1">
        <text>Release of an N-terminal tripeptide from a polypeptide.</text>
        <dbReference type="EC" id="3.4.14.10"/>
    </reaction>
</comment>
<evidence type="ECO:0000256" key="8">
    <source>
        <dbReference type="ARBA" id="ARBA00022729"/>
    </source>
</evidence>
<feature type="binding site" evidence="15">
    <location>
        <position position="536"/>
    </location>
    <ligand>
        <name>Ca(2+)</name>
        <dbReference type="ChEBI" id="CHEBI:29108"/>
    </ligand>
</feature>
<reference evidence="18 19" key="1">
    <citation type="submission" date="2022-09" db="EMBL/GenBank/DDBJ databases">
        <authorList>
            <person name="Palmer J.M."/>
        </authorList>
    </citation>
    <scope>NUCLEOTIDE SEQUENCE [LARGE SCALE GENOMIC DNA]</scope>
    <source>
        <strain evidence="18 19">DSM 7382</strain>
    </source>
</reference>
<dbReference type="Pfam" id="PF09286">
    <property type="entry name" value="Pro-kuma_activ"/>
    <property type="match status" value="1"/>
</dbReference>
<feature type="signal peptide" evidence="16">
    <location>
        <begin position="1"/>
        <end position="25"/>
    </location>
</feature>
<keyword evidence="11 15" id="KW-0106">Calcium</keyword>
<keyword evidence="9 15" id="KW-0378">Hydrolase</keyword>
<feature type="active site" description="Charge relay system" evidence="15">
    <location>
        <position position="299"/>
    </location>
</feature>
<protein>
    <recommendedName>
        <fullName evidence="4">tripeptidyl-peptidase II</fullName>
        <ecNumber evidence="4">3.4.14.10</ecNumber>
    </recommendedName>
</protein>
<keyword evidence="14" id="KW-0325">Glycoprotein</keyword>